<reference evidence="2 3" key="1">
    <citation type="submission" date="2018-01" db="EMBL/GenBank/DDBJ databases">
        <title>Draft genome sequences of six Vibrio diazotrophicus strains isolated from deep-sea sediments of the Baltic Sea.</title>
        <authorList>
            <person name="Castillo D."/>
            <person name="Vandieken V."/>
            <person name="Chiang O."/>
            <person name="Middelboe M."/>
        </authorList>
    </citation>
    <scope>NUCLEOTIDE SEQUENCE [LARGE SCALE GENOMIC DNA]</scope>
    <source>
        <strain evidence="2 3">60.27F</strain>
    </source>
</reference>
<dbReference type="GO" id="GO:0006508">
    <property type="term" value="P:proteolysis"/>
    <property type="evidence" value="ECO:0007669"/>
    <property type="project" value="InterPro"/>
</dbReference>
<dbReference type="InterPro" id="IPR005074">
    <property type="entry name" value="Peptidase_C39"/>
</dbReference>
<comment type="caution">
    <text evidence="2">The sequence shown here is derived from an EMBL/GenBank/DDBJ whole genome shotgun (WGS) entry which is preliminary data.</text>
</comment>
<evidence type="ECO:0000313" key="2">
    <source>
        <dbReference type="EMBL" id="PNI06791.1"/>
    </source>
</evidence>
<dbReference type="GO" id="GO:0008233">
    <property type="term" value="F:peptidase activity"/>
    <property type="evidence" value="ECO:0007669"/>
    <property type="project" value="InterPro"/>
</dbReference>
<proteinExistence type="predicted"/>
<accession>A0A2J8I8G3</accession>
<feature type="domain" description="Peptidase C39" evidence="1">
    <location>
        <begin position="48"/>
        <end position="178"/>
    </location>
</feature>
<dbReference type="PROSITE" id="PS50990">
    <property type="entry name" value="PEPTIDASE_C39"/>
    <property type="match status" value="1"/>
</dbReference>
<organism evidence="2 3">
    <name type="scientific">Vibrio diazotrophicus</name>
    <dbReference type="NCBI Taxonomy" id="685"/>
    <lineage>
        <taxon>Bacteria</taxon>
        <taxon>Pseudomonadati</taxon>
        <taxon>Pseudomonadota</taxon>
        <taxon>Gammaproteobacteria</taxon>
        <taxon>Vibrionales</taxon>
        <taxon>Vibrionaceae</taxon>
        <taxon>Vibrio</taxon>
    </lineage>
</organism>
<name>A0A2J8I8G3_VIBDI</name>
<dbReference type="Pfam" id="PF03412">
    <property type="entry name" value="Peptidase_C39"/>
    <property type="match status" value="1"/>
</dbReference>
<protein>
    <submittedName>
        <fullName evidence="2">Bacteriocin resistance protein</fullName>
    </submittedName>
</protein>
<dbReference type="GO" id="GO:0005524">
    <property type="term" value="F:ATP binding"/>
    <property type="evidence" value="ECO:0007669"/>
    <property type="project" value="InterPro"/>
</dbReference>
<dbReference type="CDD" id="cd02423">
    <property type="entry name" value="Peptidase_C39G"/>
    <property type="match status" value="1"/>
</dbReference>
<sequence>MNVYRFLIVAVLFVSAPSYSLNILPSRGQYSVPVKSYSEVVFGNVLRQKYDFSCGSAALASLLSFHYDMPSEEQDIFQKMFDSGDKELIEQQGFSLLDMKKYLESVGLKSDGFKLNLDKIRELGVPGITLVDFDGYLHFVVIKGMNDGFVILGDPSRGTMKMKYERFAEHYQGIVLLIRNRAEVGRTTFVTDNDFSVYATSPIQQGIMRDSSGNLGILRPNVGQY</sequence>
<evidence type="ECO:0000259" key="1">
    <source>
        <dbReference type="PROSITE" id="PS50990"/>
    </source>
</evidence>
<dbReference type="GeneID" id="94027049"/>
<dbReference type="EMBL" id="POSK01000001">
    <property type="protein sequence ID" value="PNI06791.1"/>
    <property type="molecule type" value="Genomic_DNA"/>
</dbReference>
<dbReference type="Gene3D" id="3.90.70.10">
    <property type="entry name" value="Cysteine proteinases"/>
    <property type="match status" value="1"/>
</dbReference>
<dbReference type="OrthoDB" id="13401at2"/>
<dbReference type="Proteomes" id="UP000236449">
    <property type="component" value="Unassembled WGS sequence"/>
</dbReference>
<dbReference type="AlphaFoldDB" id="A0A2J8I8G3"/>
<gene>
    <name evidence="2" type="ORF">C1N32_01950</name>
</gene>
<evidence type="ECO:0000313" key="3">
    <source>
        <dbReference type="Proteomes" id="UP000236449"/>
    </source>
</evidence>
<dbReference type="RefSeq" id="WP_042485899.1">
    <property type="nucleotide sequence ID" value="NZ_CBCRWT010000095.1"/>
</dbReference>
<dbReference type="GO" id="GO:0016020">
    <property type="term" value="C:membrane"/>
    <property type="evidence" value="ECO:0007669"/>
    <property type="project" value="InterPro"/>
</dbReference>